<dbReference type="GO" id="GO:0006508">
    <property type="term" value="P:proteolysis"/>
    <property type="evidence" value="ECO:0007669"/>
    <property type="project" value="UniProtKB-KW"/>
</dbReference>
<dbReference type="Pfam" id="PF02517">
    <property type="entry name" value="Rce1-like"/>
    <property type="match status" value="1"/>
</dbReference>
<keyword evidence="3" id="KW-0378">Hydrolase</keyword>
<dbReference type="AlphaFoldDB" id="A0A1W1H4Q5"/>
<dbReference type="STRING" id="1246637.MTBBW1_10007"/>
<dbReference type="RefSeq" id="WP_080797506.1">
    <property type="nucleotide sequence ID" value="NZ_LT828540.1"/>
</dbReference>
<evidence type="ECO:0000256" key="1">
    <source>
        <dbReference type="SAM" id="Phobius"/>
    </source>
</evidence>
<protein>
    <submittedName>
        <fullName evidence="3">Putative metal-dependent membrane protease</fullName>
    </submittedName>
</protein>
<dbReference type="Proteomes" id="UP000191931">
    <property type="component" value="Unassembled WGS sequence"/>
</dbReference>
<name>A0A1W1H4Q5_9BACT</name>
<sequence length="314" mass="35153">METIKTGNTNWPENDRIKISFGELLTALAIIFLSEAFAPFLGKLFSHMGTLLLIRLFEITGILYLLNYWIASRRKSTIEKNNLSTPSDSSSRAFIRKSLSFKALNDFHASLLQMNLPWPLYLTSKRSWPDAIPATPEHENRVCFHGKKNFSLKDKNTIFNSIFSINNVKKGIKYGILWSICFSGMTLVAGIAFLLLTGINPLKFILFSMPKEKMDIVLFLVTGGLVSPVAEELFFRGILYSFFRKYGTGVAVVISTTLFALSHFSGDNIPLVQITGGLLFAIAFEHSGNIVAPITIHILANMGIFFINLLHQAF</sequence>
<feature type="domain" description="CAAX prenyl protease 2/Lysostaphin resistance protein A-like" evidence="2">
    <location>
        <begin position="216"/>
        <end position="302"/>
    </location>
</feature>
<dbReference type="OrthoDB" id="9782250at2"/>
<feature type="transmembrane region" description="Helical" evidence="1">
    <location>
        <begin position="48"/>
        <end position="70"/>
    </location>
</feature>
<dbReference type="PANTHER" id="PTHR36435">
    <property type="entry name" value="SLR1288 PROTEIN"/>
    <property type="match status" value="1"/>
</dbReference>
<feature type="transmembrane region" description="Helical" evidence="1">
    <location>
        <begin position="290"/>
        <end position="310"/>
    </location>
</feature>
<feature type="transmembrane region" description="Helical" evidence="1">
    <location>
        <begin position="21"/>
        <end position="42"/>
    </location>
</feature>
<dbReference type="InterPro" id="IPR052710">
    <property type="entry name" value="CAAX_protease"/>
</dbReference>
<evidence type="ECO:0000259" key="2">
    <source>
        <dbReference type="Pfam" id="PF02517"/>
    </source>
</evidence>
<keyword evidence="4" id="KW-1185">Reference proteome</keyword>
<dbReference type="PANTHER" id="PTHR36435:SF1">
    <property type="entry name" value="CAAX AMINO TERMINAL PROTEASE FAMILY PROTEIN"/>
    <property type="match status" value="1"/>
</dbReference>
<proteinExistence type="predicted"/>
<dbReference type="GO" id="GO:0004175">
    <property type="term" value="F:endopeptidase activity"/>
    <property type="evidence" value="ECO:0007669"/>
    <property type="project" value="UniProtKB-ARBA"/>
</dbReference>
<accession>A0A1W1H4Q5</accession>
<dbReference type="GO" id="GO:0080120">
    <property type="term" value="P:CAAX-box protein maturation"/>
    <property type="evidence" value="ECO:0007669"/>
    <property type="project" value="UniProtKB-ARBA"/>
</dbReference>
<keyword evidence="1" id="KW-1133">Transmembrane helix</keyword>
<dbReference type="EMBL" id="FWEV01000001">
    <property type="protein sequence ID" value="SLM27348.1"/>
    <property type="molecule type" value="Genomic_DNA"/>
</dbReference>
<keyword evidence="3" id="KW-0645">Protease</keyword>
<dbReference type="InterPro" id="IPR003675">
    <property type="entry name" value="Rce1/LyrA-like_dom"/>
</dbReference>
<gene>
    <name evidence="3" type="ORF">MTBBW1_10007</name>
</gene>
<feature type="transmembrane region" description="Helical" evidence="1">
    <location>
        <begin position="246"/>
        <end position="264"/>
    </location>
</feature>
<evidence type="ECO:0000313" key="3">
    <source>
        <dbReference type="EMBL" id="SLM27348.1"/>
    </source>
</evidence>
<feature type="transmembrane region" description="Helical" evidence="1">
    <location>
        <begin position="176"/>
        <end position="196"/>
    </location>
</feature>
<reference evidence="3 4" key="1">
    <citation type="submission" date="2017-03" db="EMBL/GenBank/DDBJ databases">
        <authorList>
            <person name="Afonso C.L."/>
            <person name="Miller P.J."/>
            <person name="Scott M.A."/>
            <person name="Spackman E."/>
            <person name="Goraichik I."/>
            <person name="Dimitrov K.M."/>
            <person name="Suarez D.L."/>
            <person name="Swayne D.E."/>
        </authorList>
    </citation>
    <scope>NUCLEOTIDE SEQUENCE [LARGE SCALE GENOMIC DNA]</scope>
    <source>
        <strain evidence="3">PRJEB14757</strain>
    </source>
</reference>
<evidence type="ECO:0000313" key="4">
    <source>
        <dbReference type="Proteomes" id="UP000191931"/>
    </source>
</evidence>
<keyword evidence="1" id="KW-0812">Transmembrane</keyword>
<organism evidence="3 4">
    <name type="scientific">Desulfamplus magnetovallimortis</name>
    <dbReference type="NCBI Taxonomy" id="1246637"/>
    <lineage>
        <taxon>Bacteria</taxon>
        <taxon>Pseudomonadati</taxon>
        <taxon>Thermodesulfobacteriota</taxon>
        <taxon>Desulfobacteria</taxon>
        <taxon>Desulfobacterales</taxon>
        <taxon>Desulfobacteraceae</taxon>
        <taxon>Desulfamplus</taxon>
    </lineage>
</organism>
<keyword evidence="1" id="KW-0472">Membrane</keyword>
<feature type="transmembrane region" description="Helical" evidence="1">
    <location>
        <begin position="216"/>
        <end position="234"/>
    </location>
</feature>